<organism evidence="2 3">
    <name type="scientific">Mycena pura</name>
    <dbReference type="NCBI Taxonomy" id="153505"/>
    <lineage>
        <taxon>Eukaryota</taxon>
        <taxon>Fungi</taxon>
        <taxon>Dikarya</taxon>
        <taxon>Basidiomycota</taxon>
        <taxon>Agaricomycotina</taxon>
        <taxon>Agaricomycetes</taxon>
        <taxon>Agaricomycetidae</taxon>
        <taxon>Agaricales</taxon>
        <taxon>Marasmiineae</taxon>
        <taxon>Mycenaceae</taxon>
        <taxon>Mycena</taxon>
    </lineage>
</organism>
<dbReference type="AlphaFoldDB" id="A0AAD6YJ56"/>
<dbReference type="InterPro" id="IPR046496">
    <property type="entry name" value="DUF6589"/>
</dbReference>
<keyword evidence="3" id="KW-1185">Reference proteome</keyword>
<name>A0AAD6YJ56_9AGAR</name>
<reference evidence="2" key="1">
    <citation type="submission" date="2023-03" db="EMBL/GenBank/DDBJ databases">
        <title>Massive genome expansion in bonnet fungi (Mycena s.s.) driven by repeated elements and novel gene families across ecological guilds.</title>
        <authorList>
            <consortium name="Lawrence Berkeley National Laboratory"/>
            <person name="Harder C.B."/>
            <person name="Miyauchi S."/>
            <person name="Viragh M."/>
            <person name="Kuo A."/>
            <person name="Thoen E."/>
            <person name="Andreopoulos B."/>
            <person name="Lu D."/>
            <person name="Skrede I."/>
            <person name="Drula E."/>
            <person name="Henrissat B."/>
            <person name="Morin E."/>
            <person name="Kohler A."/>
            <person name="Barry K."/>
            <person name="LaButti K."/>
            <person name="Morin E."/>
            <person name="Salamov A."/>
            <person name="Lipzen A."/>
            <person name="Mereny Z."/>
            <person name="Hegedus B."/>
            <person name="Baldrian P."/>
            <person name="Stursova M."/>
            <person name="Weitz H."/>
            <person name="Taylor A."/>
            <person name="Grigoriev I.V."/>
            <person name="Nagy L.G."/>
            <person name="Martin F."/>
            <person name="Kauserud H."/>
        </authorList>
    </citation>
    <scope>NUCLEOTIDE SEQUENCE</scope>
    <source>
        <strain evidence="2">9144</strain>
    </source>
</reference>
<evidence type="ECO:0000313" key="2">
    <source>
        <dbReference type="EMBL" id="KAJ7214350.1"/>
    </source>
</evidence>
<feature type="domain" description="DUF6589" evidence="1">
    <location>
        <begin position="2"/>
        <end position="67"/>
    </location>
</feature>
<evidence type="ECO:0000313" key="3">
    <source>
        <dbReference type="Proteomes" id="UP001219525"/>
    </source>
</evidence>
<comment type="caution">
    <text evidence="2">The sequence shown here is derived from an EMBL/GenBank/DDBJ whole genome shotgun (WGS) entry which is preliminary data.</text>
</comment>
<feature type="non-terminal residue" evidence="2">
    <location>
        <position position="1"/>
    </location>
</feature>
<protein>
    <recommendedName>
        <fullName evidence="1">DUF6589 domain-containing protein</fullName>
    </recommendedName>
</protein>
<dbReference type="Pfam" id="PF20231">
    <property type="entry name" value="DUF6589"/>
    <property type="match status" value="1"/>
</dbReference>
<gene>
    <name evidence="2" type="ORF">GGX14DRAFT_334882</name>
</gene>
<dbReference type="Proteomes" id="UP001219525">
    <property type="component" value="Unassembled WGS sequence"/>
</dbReference>
<accession>A0AAD6YJ56</accession>
<sequence>SVPEGDIGRVLEILKIYIFTFAGTSHQNYMRYMLDLYALLQYECSPALKLTLLNNYLFNLRDEIGNFRRGGEFDDQHYRQVIAPNVLHFLKLKENVEAAFDLKRRSKSHTSPHLRDETRVLLQMYREDELHSFRSGRSMGHAAVNRFERGYENLQDGKLAEFLKRS</sequence>
<dbReference type="EMBL" id="JARJCW010000019">
    <property type="protein sequence ID" value="KAJ7214350.1"/>
    <property type="molecule type" value="Genomic_DNA"/>
</dbReference>
<proteinExistence type="predicted"/>
<evidence type="ECO:0000259" key="1">
    <source>
        <dbReference type="Pfam" id="PF20231"/>
    </source>
</evidence>
<feature type="non-terminal residue" evidence="2">
    <location>
        <position position="166"/>
    </location>
</feature>